<dbReference type="SUPFAM" id="SSF51984">
    <property type="entry name" value="MurCD N-terminal domain"/>
    <property type="match status" value="1"/>
</dbReference>
<evidence type="ECO:0000256" key="7">
    <source>
        <dbReference type="ARBA" id="ARBA00022840"/>
    </source>
</evidence>
<dbReference type="Gene3D" id="3.90.190.20">
    <property type="entry name" value="Mur ligase, C-terminal domain"/>
    <property type="match status" value="1"/>
</dbReference>
<dbReference type="GO" id="GO:0005524">
    <property type="term" value="F:ATP binding"/>
    <property type="evidence" value="ECO:0007669"/>
    <property type="project" value="UniProtKB-UniRule"/>
</dbReference>
<evidence type="ECO:0000259" key="12">
    <source>
        <dbReference type="Pfam" id="PF08245"/>
    </source>
</evidence>
<dbReference type="Gene3D" id="3.40.1190.10">
    <property type="entry name" value="Mur-like, catalytic domain"/>
    <property type="match status" value="1"/>
</dbReference>
<dbReference type="HAMAP" id="MF_00639">
    <property type="entry name" value="MurD"/>
    <property type="match status" value="1"/>
</dbReference>
<dbReference type="Pfam" id="PF21799">
    <property type="entry name" value="MurD-like_N"/>
    <property type="match status" value="1"/>
</dbReference>
<dbReference type="InterPro" id="IPR004101">
    <property type="entry name" value="Mur_ligase_C"/>
</dbReference>
<feature type="binding site" evidence="9">
    <location>
        <begin position="121"/>
        <end position="127"/>
    </location>
    <ligand>
        <name>ATP</name>
        <dbReference type="ChEBI" id="CHEBI:30616"/>
    </ligand>
</feature>
<proteinExistence type="inferred from homology"/>
<dbReference type="GO" id="GO:0008360">
    <property type="term" value="P:regulation of cell shape"/>
    <property type="evidence" value="ECO:0007669"/>
    <property type="project" value="UniProtKB-KW"/>
</dbReference>
<evidence type="ECO:0000256" key="1">
    <source>
        <dbReference type="ARBA" id="ARBA00004496"/>
    </source>
</evidence>
<protein>
    <recommendedName>
        <fullName evidence="9 10">UDP-N-acetylmuramoylalanine--D-glutamate ligase</fullName>
        <ecNumber evidence="9 10">6.3.2.9</ecNumber>
    </recommendedName>
    <alternativeName>
        <fullName evidence="9">D-glutamic acid-adding enzyme</fullName>
    </alternativeName>
    <alternativeName>
        <fullName evidence="9">UDP-N-acetylmuramoyl-L-alanyl-D-glutamate synthetase</fullName>
    </alternativeName>
</protein>
<keyword evidence="6 9" id="KW-0547">Nucleotide-binding</keyword>
<dbReference type="InterPro" id="IPR013221">
    <property type="entry name" value="Mur_ligase_cen"/>
</dbReference>
<dbReference type="SUPFAM" id="SSF53244">
    <property type="entry name" value="MurD-like peptide ligases, peptide-binding domain"/>
    <property type="match status" value="1"/>
</dbReference>
<dbReference type="Pfam" id="PF02875">
    <property type="entry name" value="Mur_ligase_C"/>
    <property type="match status" value="1"/>
</dbReference>
<gene>
    <name evidence="9" type="primary">murD</name>
    <name evidence="13" type="ORF">F2P47_14950</name>
</gene>
<accession>A0A6N6VE08</accession>
<keyword evidence="14" id="KW-1185">Reference proteome</keyword>
<dbReference type="GO" id="GO:0004326">
    <property type="term" value="F:tetrahydrofolylpolyglutamate synthase activity"/>
    <property type="evidence" value="ECO:0007669"/>
    <property type="project" value="InterPro"/>
</dbReference>
<dbReference type="GO" id="GO:0009252">
    <property type="term" value="P:peptidoglycan biosynthetic process"/>
    <property type="evidence" value="ECO:0007669"/>
    <property type="project" value="UniProtKB-UniRule"/>
</dbReference>
<evidence type="ECO:0000313" key="13">
    <source>
        <dbReference type="EMBL" id="KAB7738909.1"/>
    </source>
</evidence>
<dbReference type="AlphaFoldDB" id="A0A6N6VE08"/>
<dbReference type="GO" id="GO:0008764">
    <property type="term" value="F:UDP-N-acetylmuramoylalanine-D-glutamate ligase activity"/>
    <property type="evidence" value="ECO:0007669"/>
    <property type="project" value="UniProtKB-UniRule"/>
</dbReference>
<dbReference type="UniPathway" id="UPA00219"/>
<dbReference type="InterPro" id="IPR036615">
    <property type="entry name" value="Mur_ligase_C_dom_sf"/>
</dbReference>
<evidence type="ECO:0000256" key="10">
    <source>
        <dbReference type="RuleBase" id="RU003664"/>
    </source>
</evidence>
<dbReference type="NCBIfam" id="TIGR01087">
    <property type="entry name" value="murD"/>
    <property type="match status" value="1"/>
</dbReference>
<keyword evidence="9 10" id="KW-0133">Cell shape</keyword>
<dbReference type="InterPro" id="IPR036565">
    <property type="entry name" value="Mur-like_cat_sf"/>
</dbReference>
<keyword evidence="7 9" id="KW-0067">ATP-binding</keyword>
<dbReference type="RefSeq" id="WP_152217184.1">
    <property type="nucleotide sequence ID" value="NZ_JBAQYD010000197.1"/>
</dbReference>
<feature type="domain" description="Mur ligase C-terminal" evidence="11">
    <location>
        <begin position="323"/>
        <end position="437"/>
    </location>
</feature>
<dbReference type="EC" id="6.3.2.9" evidence="9 10"/>
<feature type="domain" description="Mur ligase central" evidence="12">
    <location>
        <begin position="119"/>
        <end position="300"/>
    </location>
</feature>
<name>A0A6N6VE08_9HYPH</name>
<comment type="catalytic activity">
    <reaction evidence="9 10">
        <text>UDP-N-acetyl-alpha-D-muramoyl-L-alanine + D-glutamate + ATP = UDP-N-acetyl-alpha-D-muramoyl-L-alanyl-D-glutamate + ADP + phosphate + H(+)</text>
        <dbReference type="Rhea" id="RHEA:16429"/>
        <dbReference type="ChEBI" id="CHEBI:15378"/>
        <dbReference type="ChEBI" id="CHEBI:29986"/>
        <dbReference type="ChEBI" id="CHEBI:30616"/>
        <dbReference type="ChEBI" id="CHEBI:43474"/>
        <dbReference type="ChEBI" id="CHEBI:83898"/>
        <dbReference type="ChEBI" id="CHEBI:83900"/>
        <dbReference type="ChEBI" id="CHEBI:456216"/>
        <dbReference type="EC" id="6.3.2.9"/>
    </reaction>
</comment>
<dbReference type="PANTHER" id="PTHR43692">
    <property type="entry name" value="UDP-N-ACETYLMURAMOYLALANINE--D-GLUTAMATE LIGASE"/>
    <property type="match status" value="1"/>
</dbReference>
<keyword evidence="9 10" id="KW-0961">Cell wall biogenesis/degradation</keyword>
<evidence type="ECO:0000256" key="2">
    <source>
        <dbReference type="ARBA" id="ARBA00004752"/>
    </source>
</evidence>
<evidence type="ECO:0000256" key="9">
    <source>
        <dbReference type="HAMAP-Rule" id="MF_00639"/>
    </source>
</evidence>
<dbReference type="SUPFAM" id="SSF53623">
    <property type="entry name" value="MurD-like peptide ligases, catalytic domain"/>
    <property type="match status" value="1"/>
</dbReference>
<keyword evidence="9 10" id="KW-0573">Peptidoglycan synthesis</keyword>
<dbReference type="InterPro" id="IPR018109">
    <property type="entry name" value="Folylpolyglutamate_synth_CS"/>
</dbReference>
<comment type="similarity">
    <text evidence="9">Belongs to the MurCDEF family.</text>
</comment>
<dbReference type="EMBL" id="WESC01000015">
    <property type="protein sequence ID" value="KAB7738909.1"/>
    <property type="molecule type" value="Genomic_DNA"/>
</dbReference>
<keyword evidence="4 9" id="KW-0436">Ligase</keyword>
<comment type="pathway">
    <text evidence="2 9 10">Cell wall biogenesis; peptidoglycan biosynthesis.</text>
</comment>
<keyword evidence="3 9" id="KW-0963">Cytoplasm</keyword>
<evidence type="ECO:0000259" key="11">
    <source>
        <dbReference type="Pfam" id="PF02875"/>
    </source>
</evidence>
<dbReference type="InterPro" id="IPR005762">
    <property type="entry name" value="MurD"/>
</dbReference>
<keyword evidence="8 9" id="KW-0131">Cell cycle</keyword>
<dbReference type="GO" id="GO:0005737">
    <property type="term" value="C:cytoplasm"/>
    <property type="evidence" value="ECO:0007669"/>
    <property type="project" value="UniProtKB-SubCell"/>
</dbReference>
<dbReference type="PANTHER" id="PTHR43692:SF1">
    <property type="entry name" value="UDP-N-ACETYLMURAMOYLALANINE--D-GLUTAMATE LIGASE"/>
    <property type="match status" value="1"/>
</dbReference>
<evidence type="ECO:0000256" key="8">
    <source>
        <dbReference type="ARBA" id="ARBA00023306"/>
    </source>
</evidence>
<evidence type="ECO:0000256" key="6">
    <source>
        <dbReference type="ARBA" id="ARBA00022741"/>
    </source>
</evidence>
<evidence type="ECO:0000256" key="4">
    <source>
        <dbReference type="ARBA" id="ARBA00022598"/>
    </source>
</evidence>
<organism evidence="13 14">
    <name type="scientific">Parvibaculum sedimenti</name>
    <dbReference type="NCBI Taxonomy" id="2608632"/>
    <lineage>
        <taxon>Bacteria</taxon>
        <taxon>Pseudomonadati</taxon>
        <taxon>Pseudomonadota</taxon>
        <taxon>Alphaproteobacteria</taxon>
        <taxon>Hyphomicrobiales</taxon>
        <taxon>Parvibaculaceae</taxon>
        <taxon>Parvibaculum</taxon>
    </lineage>
</organism>
<comment type="function">
    <text evidence="9 10">Cell wall formation. Catalyzes the addition of glutamate to the nucleotide precursor UDP-N-acetylmuramoyl-L-alanine (UMA).</text>
</comment>
<evidence type="ECO:0000256" key="5">
    <source>
        <dbReference type="ARBA" id="ARBA00022618"/>
    </source>
</evidence>
<reference evidence="13 14" key="1">
    <citation type="submission" date="2019-09" db="EMBL/GenBank/DDBJ databases">
        <title>Parvibaculum sedimenti sp. nov., isolated from sediment.</title>
        <authorList>
            <person name="Wang Y."/>
        </authorList>
    </citation>
    <scope>NUCLEOTIDE SEQUENCE [LARGE SCALE GENOMIC DNA]</scope>
    <source>
        <strain evidence="13 14">HXT-9</strain>
    </source>
</reference>
<dbReference type="Pfam" id="PF08245">
    <property type="entry name" value="Mur_ligase_M"/>
    <property type="match status" value="1"/>
</dbReference>
<evidence type="ECO:0000256" key="3">
    <source>
        <dbReference type="ARBA" id="ARBA00022490"/>
    </source>
</evidence>
<comment type="subcellular location">
    <subcellularLocation>
        <location evidence="1 9 10">Cytoplasm</location>
    </subcellularLocation>
</comment>
<dbReference type="Gene3D" id="3.40.50.720">
    <property type="entry name" value="NAD(P)-binding Rossmann-like Domain"/>
    <property type="match status" value="1"/>
</dbReference>
<comment type="caution">
    <text evidence="13">The sequence shown here is derived from an EMBL/GenBank/DDBJ whole genome shotgun (WGS) entry which is preliminary data.</text>
</comment>
<keyword evidence="5 9" id="KW-0132">Cell division</keyword>
<dbReference type="GO" id="GO:0071555">
    <property type="term" value="P:cell wall organization"/>
    <property type="evidence" value="ECO:0007669"/>
    <property type="project" value="UniProtKB-KW"/>
</dbReference>
<dbReference type="PROSITE" id="PS01011">
    <property type="entry name" value="FOLYLPOLYGLU_SYNT_1"/>
    <property type="match status" value="1"/>
</dbReference>
<dbReference type="Proteomes" id="UP000468901">
    <property type="component" value="Unassembled WGS sequence"/>
</dbReference>
<dbReference type="GO" id="GO:0051301">
    <property type="term" value="P:cell division"/>
    <property type="evidence" value="ECO:0007669"/>
    <property type="project" value="UniProtKB-KW"/>
</dbReference>
<evidence type="ECO:0000313" key="14">
    <source>
        <dbReference type="Proteomes" id="UP000468901"/>
    </source>
</evidence>
<sequence>MIPVAGFAGRVVAVFGLGKSGLSTVRALQAGGAKVVAWDDGEAKRKEATEAGIALEDLSACDWSDIAALVLSPGVPLTHPEPHWSVKCAKAAGVEIIGDVELFDRTIRASSTGARIVAITGTNGKSTTTALIGHMVKRCGADAQVGGNIGTPVLELDPPKPNTVYVVEVSSYQIDLAPGFAPNVAILLNITPDHIDRHGSIEGYAAVKARIFANQTAADTAVIGVDDDYSSDICTVVSAARVQRVVPISVGKTLGRGIYVLDGQLYDSTGTQTQKAGDFRDLRTLAGAHNWQNAAAAYAAGRALGFPREKILASFESFPGLAHRMEIVAERDGVRYVNDSKATNADATSKALATYRDIYWILGGKSKEGGIETLTELFPRIRHAYLIGAASDEFARTLEGKVGYTRSQTLDRAVESAANDAEAAEGDLRVVLLSPACASFDQYPNFEVRGDVFRDLVLKHLSERASA</sequence>